<protein>
    <recommendedName>
        <fullName evidence="3">Chaperone DnaJ C-terminal domain-containing protein</fullName>
    </recommendedName>
</protein>
<feature type="non-terminal residue" evidence="4">
    <location>
        <position position="91"/>
    </location>
</feature>
<dbReference type="FunFam" id="2.60.260.20:FF:000002">
    <property type="entry name" value="Dnaj homolog subfamily b member"/>
    <property type="match status" value="1"/>
</dbReference>
<dbReference type="Proteomes" id="UP000774326">
    <property type="component" value="Unassembled WGS sequence"/>
</dbReference>
<gene>
    <name evidence="4" type="ORF">WICPIJ_010013</name>
</gene>
<dbReference type="GO" id="GO:0051087">
    <property type="term" value="F:protein-folding chaperone binding"/>
    <property type="evidence" value="ECO:0007669"/>
    <property type="project" value="TreeGrafter"/>
</dbReference>
<dbReference type="Gene3D" id="2.60.260.20">
    <property type="entry name" value="Urease metallochaperone UreE, N-terminal domain"/>
    <property type="match status" value="1"/>
</dbReference>
<proteinExistence type="predicted"/>
<sequence length="91" mass="9755">MPGGFGGMGGGGMPGGFANAQPRETPIVDLNVPVPLELLYTGGSKKMKIKRKGYSGQLEEKIIDINIKPGWKTGTKITYPNEGDYQDGTRQ</sequence>
<accession>A0A9P8PJQ0</accession>
<dbReference type="EMBL" id="JAEUBG010005775">
    <property type="protein sequence ID" value="KAH3672669.1"/>
    <property type="molecule type" value="Genomic_DNA"/>
</dbReference>
<dbReference type="GO" id="GO:0051082">
    <property type="term" value="F:unfolded protein binding"/>
    <property type="evidence" value="ECO:0007669"/>
    <property type="project" value="InterPro"/>
</dbReference>
<evidence type="ECO:0000313" key="4">
    <source>
        <dbReference type="EMBL" id="KAH3672669.1"/>
    </source>
</evidence>
<keyword evidence="5" id="KW-1185">Reference proteome</keyword>
<comment type="caution">
    <text evidence="4">The sequence shown here is derived from an EMBL/GenBank/DDBJ whole genome shotgun (WGS) entry which is preliminary data.</text>
</comment>
<reference evidence="4" key="1">
    <citation type="journal article" date="2021" name="Open Biol.">
        <title>Shared evolutionary footprints suggest mitochondrial oxidative damage underlies multiple complex I losses in fungi.</title>
        <authorList>
            <person name="Schikora-Tamarit M.A."/>
            <person name="Marcet-Houben M."/>
            <person name="Nosek J."/>
            <person name="Gabaldon T."/>
        </authorList>
    </citation>
    <scope>NUCLEOTIDE SEQUENCE</scope>
    <source>
        <strain evidence="4">CBS2887</strain>
    </source>
</reference>
<dbReference type="InterPro" id="IPR002939">
    <property type="entry name" value="DnaJ_C"/>
</dbReference>
<dbReference type="GO" id="GO:0005829">
    <property type="term" value="C:cytosol"/>
    <property type="evidence" value="ECO:0007669"/>
    <property type="project" value="TreeGrafter"/>
</dbReference>
<dbReference type="Pfam" id="PF01556">
    <property type="entry name" value="DnaJ_C"/>
    <property type="match status" value="1"/>
</dbReference>
<name>A0A9P8PJQ0_WICPI</name>
<evidence type="ECO:0000313" key="5">
    <source>
        <dbReference type="Proteomes" id="UP000774326"/>
    </source>
</evidence>
<organism evidence="4 5">
    <name type="scientific">Wickerhamomyces pijperi</name>
    <name type="common">Yeast</name>
    <name type="synonym">Pichia pijperi</name>
    <dbReference type="NCBI Taxonomy" id="599730"/>
    <lineage>
        <taxon>Eukaryota</taxon>
        <taxon>Fungi</taxon>
        <taxon>Dikarya</taxon>
        <taxon>Ascomycota</taxon>
        <taxon>Saccharomycotina</taxon>
        <taxon>Saccharomycetes</taxon>
        <taxon>Phaffomycetales</taxon>
        <taxon>Wickerhamomycetaceae</taxon>
        <taxon>Wickerhamomyces</taxon>
    </lineage>
</organism>
<dbReference type="AlphaFoldDB" id="A0A9P8PJQ0"/>
<keyword evidence="1" id="KW-0143">Chaperone</keyword>
<dbReference type="GO" id="GO:0006413">
    <property type="term" value="P:translational initiation"/>
    <property type="evidence" value="ECO:0007669"/>
    <property type="project" value="TreeGrafter"/>
</dbReference>
<dbReference type="OrthoDB" id="550424at2759"/>
<dbReference type="PANTHER" id="PTHR24078">
    <property type="entry name" value="DNAJ HOMOLOG SUBFAMILY C MEMBER"/>
    <property type="match status" value="1"/>
</dbReference>
<evidence type="ECO:0000256" key="1">
    <source>
        <dbReference type="ARBA" id="ARBA00023186"/>
    </source>
</evidence>
<feature type="domain" description="Chaperone DnaJ C-terminal" evidence="3">
    <location>
        <begin position="30"/>
        <end position="86"/>
    </location>
</feature>
<feature type="region of interest" description="Disordered" evidence="2">
    <location>
        <begin position="1"/>
        <end position="22"/>
    </location>
</feature>
<dbReference type="InterPro" id="IPR051339">
    <property type="entry name" value="DnaJ_subfamily_B"/>
</dbReference>
<reference evidence="4" key="2">
    <citation type="submission" date="2021-01" db="EMBL/GenBank/DDBJ databases">
        <authorList>
            <person name="Schikora-Tamarit M.A."/>
        </authorList>
    </citation>
    <scope>NUCLEOTIDE SEQUENCE</scope>
    <source>
        <strain evidence="4">CBS2887</strain>
    </source>
</reference>
<evidence type="ECO:0000259" key="3">
    <source>
        <dbReference type="Pfam" id="PF01556"/>
    </source>
</evidence>
<dbReference type="GO" id="GO:0006457">
    <property type="term" value="P:protein folding"/>
    <property type="evidence" value="ECO:0007669"/>
    <property type="project" value="InterPro"/>
</dbReference>
<dbReference type="PANTHER" id="PTHR24078:SF553">
    <property type="entry name" value="DNAJ HOMOLOG SUBFAMILY B MEMBER 5"/>
    <property type="match status" value="1"/>
</dbReference>
<feature type="compositionally biased region" description="Gly residues" evidence="2">
    <location>
        <begin position="1"/>
        <end position="15"/>
    </location>
</feature>
<dbReference type="InterPro" id="IPR008971">
    <property type="entry name" value="HSP40/DnaJ_pept-bd"/>
</dbReference>
<evidence type="ECO:0000256" key="2">
    <source>
        <dbReference type="SAM" id="MobiDB-lite"/>
    </source>
</evidence>
<dbReference type="SUPFAM" id="SSF49493">
    <property type="entry name" value="HSP40/DnaJ peptide-binding domain"/>
    <property type="match status" value="1"/>
</dbReference>